<dbReference type="OrthoDB" id="3457164at2"/>
<protein>
    <submittedName>
        <fullName evidence="1">Uncharacterized protein</fullName>
    </submittedName>
</protein>
<dbReference type="eggNOG" id="ENOG5031QM7">
    <property type="taxonomic scope" value="Bacteria"/>
</dbReference>
<dbReference type="EMBL" id="ACHJ01000136">
    <property type="protein sequence ID" value="EEI16533.1"/>
    <property type="molecule type" value="Genomic_DNA"/>
</dbReference>
<dbReference type="Proteomes" id="UP000006196">
    <property type="component" value="Unassembled WGS sequence"/>
</dbReference>
<proteinExistence type="predicted"/>
<dbReference type="AlphaFoldDB" id="C0XTC8"/>
<reference evidence="1" key="1">
    <citation type="submission" date="2009-01" db="EMBL/GenBank/DDBJ databases">
        <authorList>
            <person name="Qin X."/>
            <person name="Bachman B."/>
            <person name="Battles P."/>
            <person name="Bell A."/>
            <person name="Bess C."/>
            <person name="Bickham C."/>
            <person name="Chaboub L."/>
            <person name="Chen D."/>
            <person name="Coyle M."/>
            <person name="Deiros D.R."/>
            <person name="Dinh H."/>
            <person name="Forbes L."/>
            <person name="Fowler G."/>
            <person name="Francisco L."/>
            <person name="Fu Q."/>
            <person name="Gubbala S."/>
            <person name="Hale W."/>
            <person name="Han Y."/>
            <person name="Hemphill L."/>
            <person name="Highlander S.K."/>
            <person name="Hirani K."/>
            <person name="Hogues M."/>
            <person name="Jackson L."/>
            <person name="Jakkamsetti A."/>
            <person name="Javaid M."/>
            <person name="Jiang H."/>
            <person name="Korchina V."/>
            <person name="Kovar C."/>
            <person name="Lara F."/>
            <person name="Lee S."/>
            <person name="Mata R."/>
            <person name="Mathew T."/>
            <person name="Moen C."/>
            <person name="Morales K."/>
            <person name="Munidasa M."/>
            <person name="Nazareth L."/>
            <person name="Ngo R."/>
            <person name="Nguyen L."/>
            <person name="Okwuonu G."/>
            <person name="Ongeri F."/>
            <person name="Patil S."/>
            <person name="Petrosino J."/>
            <person name="Pham C."/>
            <person name="Pham P."/>
            <person name="Pu L.-L."/>
            <person name="Puazo M."/>
            <person name="Raj R."/>
            <person name="Reid J."/>
            <person name="Rouhana J."/>
            <person name="Saada N."/>
            <person name="Shang Y."/>
            <person name="Simmons D."/>
            <person name="Thornton R."/>
            <person name="Warren J."/>
            <person name="Weissenberger G."/>
            <person name="Zhang J."/>
            <person name="Zhang L."/>
            <person name="Zhou C."/>
            <person name="Zhu D."/>
            <person name="Muzny D."/>
            <person name="Worley K."/>
            <person name="Gibbs R."/>
        </authorList>
    </citation>
    <scope>NUCLEOTIDE SEQUENCE [LARGE SCALE GENOMIC DNA]</scope>
    <source>
        <strain evidence="1">DSM 44291</strain>
    </source>
</reference>
<evidence type="ECO:0000313" key="1">
    <source>
        <dbReference type="EMBL" id="EEI16533.1"/>
    </source>
</evidence>
<gene>
    <name evidence="1" type="ORF">HMPREF0298_1698</name>
</gene>
<name>C0XTC8_CORLD</name>
<organism evidence="1 2">
    <name type="scientific">Corynebacterium lipophiloflavum (strain ATCC 700352 / DSM 44291 / CCUG 37336 / JCM 10383 / DMMZ 1944)</name>
    <dbReference type="NCBI Taxonomy" id="525263"/>
    <lineage>
        <taxon>Bacteria</taxon>
        <taxon>Bacillati</taxon>
        <taxon>Actinomycetota</taxon>
        <taxon>Actinomycetes</taxon>
        <taxon>Mycobacteriales</taxon>
        <taxon>Corynebacteriaceae</taxon>
        <taxon>Corynebacterium</taxon>
    </lineage>
</organism>
<dbReference type="RefSeq" id="WP_006841201.1">
    <property type="nucleotide sequence ID" value="NZ_GG667198.1"/>
</dbReference>
<sequence length="218" mass="23261">MNITRFTSPDDRNYRDSVRQFCARRGVYGQHYDLDALGADLWHLTDRDARWVSASEMAANLQVPFGPALDGYRFGREGAYPRLPVPEEISDGSFTPLEVEPGRLPDGFAFADWVALVASLRDMAAAQTGVAAAGVRALDLAVDLVNGLDVAVAPGSAGSFARLAAGRLGLGVFARLADRYRVGSHYRWDGGVDGLGDDGAGDVPDVPLDLSGGAFAFR</sequence>
<dbReference type="HOGENOM" id="CLU_1265180_0_0_11"/>
<accession>C0XTC8</accession>
<evidence type="ECO:0000313" key="2">
    <source>
        <dbReference type="Proteomes" id="UP000006196"/>
    </source>
</evidence>
<keyword evidence="2" id="KW-1185">Reference proteome</keyword>
<comment type="caution">
    <text evidence="1">The sequence shown here is derived from an EMBL/GenBank/DDBJ whole genome shotgun (WGS) entry which is preliminary data.</text>
</comment>
<dbReference type="STRING" id="525263.HMPREF0298_1698"/>